<organism evidence="2">
    <name type="scientific">Oryza nivara</name>
    <name type="common">Indian wild rice</name>
    <name type="synonym">Oryza sativa f. spontanea</name>
    <dbReference type="NCBI Taxonomy" id="4536"/>
    <lineage>
        <taxon>Eukaryota</taxon>
        <taxon>Viridiplantae</taxon>
        <taxon>Streptophyta</taxon>
        <taxon>Embryophyta</taxon>
        <taxon>Tracheophyta</taxon>
        <taxon>Spermatophyta</taxon>
        <taxon>Magnoliopsida</taxon>
        <taxon>Liliopsida</taxon>
        <taxon>Poales</taxon>
        <taxon>Poaceae</taxon>
        <taxon>BOP clade</taxon>
        <taxon>Oryzoideae</taxon>
        <taxon>Oryzeae</taxon>
        <taxon>Oryzinae</taxon>
        <taxon>Oryza</taxon>
    </lineage>
</organism>
<name>A0A0E0I713_ORYNI</name>
<dbReference type="Proteomes" id="UP000006591">
    <property type="component" value="Chromosome 8"/>
</dbReference>
<proteinExistence type="predicted"/>
<dbReference type="AlphaFoldDB" id="A0A0E0I713"/>
<evidence type="ECO:0008006" key="4">
    <source>
        <dbReference type="Google" id="ProtNLM"/>
    </source>
</evidence>
<feature type="compositionally biased region" description="Basic and acidic residues" evidence="1">
    <location>
        <begin position="67"/>
        <end position="78"/>
    </location>
</feature>
<dbReference type="HOGENOM" id="CLU_1930732_0_0_1"/>
<reference evidence="2" key="1">
    <citation type="submission" date="2015-04" db="UniProtKB">
        <authorList>
            <consortium name="EnsemblPlants"/>
        </authorList>
    </citation>
    <scope>IDENTIFICATION</scope>
    <source>
        <strain evidence="2">SL10</strain>
    </source>
</reference>
<dbReference type="EnsemblPlants" id="ONIVA08G02340.1">
    <property type="protein sequence ID" value="ONIVA08G02340.1"/>
    <property type="gene ID" value="ONIVA08G02340"/>
</dbReference>
<evidence type="ECO:0000313" key="3">
    <source>
        <dbReference type="Proteomes" id="UP000006591"/>
    </source>
</evidence>
<sequence length="131" mass="14172">MALCGPHMCVVEALIDGDIGVGKCGGLWAERMGTMAGRVDGTPWHGGGDIGRSGVWEHGERVGLVDGGAERDVRVGDGEHEDEDEDKGEGVVGGENQRRVVLGTDEAAVEGYRLVERLVRRHRPDDERQRE</sequence>
<reference evidence="2" key="2">
    <citation type="submission" date="2018-04" db="EMBL/GenBank/DDBJ databases">
        <title>OnivRS2 (Oryza nivara Reference Sequence Version 2).</title>
        <authorList>
            <person name="Zhang J."/>
            <person name="Kudrna D."/>
            <person name="Lee S."/>
            <person name="Talag J."/>
            <person name="Rajasekar S."/>
            <person name="Welchert J."/>
            <person name="Hsing Y.-I."/>
            <person name="Wing R.A."/>
        </authorList>
    </citation>
    <scope>NUCLEOTIDE SEQUENCE [LARGE SCALE GENOMIC DNA]</scope>
    <source>
        <strain evidence="2">SL10</strain>
    </source>
</reference>
<dbReference type="Gramene" id="ONIVA08G02340.1">
    <property type="protein sequence ID" value="ONIVA08G02340.1"/>
    <property type="gene ID" value="ONIVA08G02340"/>
</dbReference>
<evidence type="ECO:0000313" key="2">
    <source>
        <dbReference type="EnsemblPlants" id="ONIVA08G02340.1"/>
    </source>
</evidence>
<evidence type="ECO:0000256" key="1">
    <source>
        <dbReference type="SAM" id="MobiDB-lite"/>
    </source>
</evidence>
<protein>
    <recommendedName>
        <fullName evidence="4">DUF834 domain-containing protein</fullName>
    </recommendedName>
</protein>
<accession>A0A0E0I713</accession>
<feature type="region of interest" description="Disordered" evidence="1">
    <location>
        <begin position="67"/>
        <end position="95"/>
    </location>
</feature>
<keyword evidence="3" id="KW-1185">Reference proteome</keyword>